<evidence type="ECO:0000313" key="3">
    <source>
        <dbReference type="Proteomes" id="UP000319817"/>
    </source>
</evidence>
<gene>
    <name evidence="2" type="primary">dat</name>
    <name evidence="2" type="ORF">K239x_24340</name>
</gene>
<proteinExistence type="inferred from homology"/>
<dbReference type="PANTHER" id="PTHR42743:SF4">
    <property type="entry name" value="BRANCHED-CHAIN-AMINO-ACID AMINOTRANSFERASE-RELATED"/>
    <property type="match status" value="1"/>
</dbReference>
<evidence type="ECO:0000313" key="2">
    <source>
        <dbReference type="EMBL" id="QDT10477.1"/>
    </source>
</evidence>
<dbReference type="InterPro" id="IPR050571">
    <property type="entry name" value="Class-IV_PLP-Dep_Aminotrnsfr"/>
</dbReference>
<keyword evidence="2" id="KW-0808">Transferase</keyword>
<dbReference type="EMBL" id="CP036526">
    <property type="protein sequence ID" value="QDT10477.1"/>
    <property type="molecule type" value="Genomic_DNA"/>
</dbReference>
<dbReference type="GO" id="GO:0047810">
    <property type="term" value="F:D-alanine-2-oxoglutarate aminotransferase activity"/>
    <property type="evidence" value="ECO:0007669"/>
    <property type="project" value="UniProtKB-EC"/>
</dbReference>
<protein>
    <submittedName>
        <fullName evidence="2">D-alanine aminotransferase</fullName>
        <ecNumber evidence="2">2.6.1.21</ecNumber>
    </submittedName>
</protein>
<sequence>MTPSAKPPLSPKPIQSLGWINGQWIESSKLSLPIDDAGLRQGVIAVERLRTYHGRLFQSPTHLQRFFATIETLSIKVELGVKEVAELLSQLLIRNQALLDQDGDIGITVLATPGSISRGNSTATLLIHPNQIDHRKLRSRQLGGQPVWISDTVQPPPTSWSRQIKVRSRVHYYLADQAAREQNENAVALLVDQDGSVTETSIANVAIVRSSKIYSPAKDRVLNGVTQTVIESIAKELAIDWQYETISPDQVRQCDELLLMGTDGGIWWGWDVQRTGSVPSDPGPIFVRLRQQLDQFVTK</sequence>
<keyword evidence="3" id="KW-1185">Reference proteome</keyword>
<evidence type="ECO:0000256" key="1">
    <source>
        <dbReference type="ARBA" id="ARBA00009320"/>
    </source>
</evidence>
<dbReference type="Gene3D" id="3.30.470.10">
    <property type="match status" value="1"/>
</dbReference>
<dbReference type="EC" id="2.6.1.21" evidence="2"/>
<dbReference type="Gene3D" id="3.20.10.10">
    <property type="entry name" value="D-amino Acid Aminotransferase, subunit A, domain 2"/>
    <property type="match status" value="1"/>
</dbReference>
<dbReference type="OrthoDB" id="9805628at2"/>
<dbReference type="Proteomes" id="UP000319817">
    <property type="component" value="Chromosome"/>
</dbReference>
<organism evidence="2 3">
    <name type="scientific">Stieleria marina</name>
    <dbReference type="NCBI Taxonomy" id="1930275"/>
    <lineage>
        <taxon>Bacteria</taxon>
        <taxon>Pseudomonadati</taxon>
        <taxon>Planctomycetota</taxon>
        <taxon>Planctomycetia</taxon>
        <taxon>Pirellulales</taxon>
        <taxon>Pirellulaceae</taxon>
        <taxon>Stieleria</taxon>
    </lineage>
</organism>
<dbReference type="Pfam" id="PF01063">
    <property type="entry name" value="Aminotran_4"/>
    <property type="match status" value="1"/>
</dbReference>
<reference evidence="2 3" key="1">
    <citation type="submission" date="2019-02" db="EMBL/GenBank/DDBJ databases">
        <title>Deep-cultivation of Planctomycetes and their phenomic and genomic characterization uncovers novel biology.</title>
        <authorList>
            <person name="Wiegand S."/>
            <person name="Jogler M."/>
            <person name="Boedeker C."/>
            <person name="Pinto D."/>
            <person name="Vollmers J."/>
            <person name="Rivas-Marin E."/>
            <person name="Kohn T."/>
            <person name="Peeters S.H."/>
            <person name="Heuer A."/>
            <person name="Rast P."/>
            <person name="Oberbeckmann S."/>
            <person name="Bunk B."/>
            <person name="Jeske O."/>
            <person name="Meyerdierks A."/>
            <person name="Storesund J.E."/>
            <person name="Kallscheuer N."/>
            <person name="Luecker S."/>
            <person name="Lage O.M."/>
            <person name="Pohl T."/>
            <person name="Merkel B.J."/>
            <person name="Hornburger P."/>
            <person name="Mueller R.-W."/>
            <person name="Bruemmer F."/>
            <person name="Labrenz M."/>
            <person name="Spormann A.M."/>
            <person name="Op den Camp H."/>
            <person name="Overmann J."/>
            <person name="Amann R."/>
            <person name="Jetten M.S.M."/>
            <person name="Mascher T."/>
            <person name="Medema M.H."/>
            <person name="Devos D.P."/>
            <person name="Kaster A.-K."/>
            <person name="Ovreas L."/>
            <person name="Rohde M."/>
            <person name="Galperin M.Y."/>
            <person name="Jogler C."/>
        </authorList>
    </citation>
    <scope>NUCLEOTIDE SEQUENCE [LARGE SCALE GENOMIC DNA]</scope>
    <source>
        <strain evidence="2 3">K23_9</strain>
    </source>
</reference>
<dbReference type="InterPro" id="IPR043131">
    <property type="entry name" value="BCAT-like_N"/>
</dbReference>
<dbReference type="SUPFAM" id="SSF56752">
    <property type="entry name" value="D-aminoacid aminotransferase-like PLP-dependent enzymes"/>
    <property type="match status" value="1"/>
</dbReference>
<dbReference type="GO" id="GO:0046394">
    <property type="term" value="P:carboxylic acid biosynthetic process"/>
    <property type="evidence" value="ECO:0007669"/>
    <property type="project" value="UniProtKB-ARBA"/>
</dbReference>
<name>A0A517NTM8_9BACT</name>
<dbReference type="InterPro" id="IPR036038">
    <property type="entry name" value="Aminotransferase-like"/>
</dbReference>
<dbReference type="InterPro" id="IPR043132">
    <property type="entry name" value="BCAT-like_C"/>
</dbReference>
<comment type="similarity">
    <text evidence="1">Belongs to the class-IV pyridoxal-phosphate-dependent aminotransferase family.</text>
</comment>
<accession>A0A517NTM8</accession>
<dbReference type="AlphaFoldDB" id="A0A517NTM8"/>
<dbReference type="PANTHER" id="PTHR42743">
    <property type="entry name" value="AMINO-ACID AMINOTRANSFERASE"/>
    <property type="match status" value="1"/>
</dbReference>
<dbReference type="InterPro" id="IPR001544">
    <property type="entry name" value="Aminotrans_IV"/>
</dbReference>
<keyword evidence="2" id="KW-0032">Aminotransferase</keyword>